<dbReference type="InterPro" id="IPR011256">
    <property type="entry name" value="Reg_factor_effector_dom_sf"/>
</dbReference>
<evidence type="ECO:0000313" key="3">
    <source>
        <dbReference type="Proteomes" id="UP000007962"/>
    </source>
</evidence>
<feature type="domain" description="AraC effector-binding" evidence="1">
    <location>
        <begin position="3"/>
        <end position="176"/>
    </location>
</feature>
<dbReference type="RefSeq" id="WP_015881623.1">
    <property type="nucleotide sequence ID" value="NC_012669.1"/>
</dbReference>
<dbReference type="eggNOG" id="COG4978">
    <property type="taxonomic scope" value="Bacteria"/>
</dbReference>
<dbReference type="SMART" id="SM00871">
    <property type="entry name" value="AraC_E_bind"/>
    <property type="match status" value="1"/>
</dbReference>
<proteinExistence type="predicted"/>
<sequence>MTAEPAVVERPSRPYVGIAEHVGMTEVGRIGGRIAELFTWAGEHGLDVTGAPFFRYHVIDMAREMLVEAGIPVADDDATRAAVAVLPASAADDGAIAAGLLPAGRYTVVLHRGHPDSLVAATAALLAWGAEQGLRFDHHEEDDGDHWASRIETYLSDPAEVPDMADWETELAFRLAD</sequence>
<dbReference type="STRING" id="471853.Bcav_1123"/>
<dbReference type="Pfam" id="PF06445">
    <property type="entry name" value="GyrI-like"/>
    <property type="match status" value="1"/>
</dbReference>
<accession>C5C0X9</accession>
<keyword evidence="3" id="KW-1185">Reference proteome</keyword>
<dbReference type="OrthoDB" id="64208at2"/>
<organism evidence="2 3">
    <name type="scientific">Beutenbergia cavernae (strain ATCC BAA-8 / DSM 12333 / CCUG 43141 / JCM 11478 / NBRC 16432 / NCIMB 13614 / HKI 0122)</name>
    <dbReference type="NCBI Taxonomy" id="471853"/>
    <lineage>
        <taxon>Bacteria</taxon>
        <taxon>Bacillati</taxon>
        <taxon>Actinomycetota</taxon>
        <taxon>Actinomycetes</taxon>
        <taxon>Micrococcales</taxon>
        <taxon>Beutenbergiaceae</taxon>
        <taxon>Beutenbergia</taxon>
    </lineage>
</organism>
<dbReference type="SUPFAM" id="SSF55136">
    <property type="entry name" value="Probable bacterial effector-binding domain"/>
    <property type="match status" value="1"/>
</dbReference>
<evidence type="ECO:0000259" key="1">
    <source>
        <dbReference type="SMART" id="SM00871"/>
    </source>
</evidence>
<evidence type="ECO:0000313" key="2">
    <source>
        <dbReference type="EMBL" id="ACQ79383.1"/>
    </source>
</evidence>
<reference evidence="2 3" key="1">
    <citation type="journal article" date="2009" name="Stand. Genomic Sci.">
        <title>Complete genome sequence of Beutenbergia cavernae type strain (HKI 0122).</title>
        <authorList>
            <person name="Land M."/>
            <person name="Pukall R."/>
            <person name="Abt B."/>
            <person name="Goker M."/>
            <person name="Rohde M."/>
            <person name="Glavina Del Rio T."/>
            <person name="Tice H."/>
            <person name="Copeland A."/>
            <person name="Cheng J.F."/>
            <person name="Lucas S."/>
            <person name="Chen F."/>
            <person name="Nolan M."/>
            <person name="Bruce D."/>
            <person name="Goodwin L."/>
            <person name="Pitluck S."/>
            <person name="Ivanova N."/>
            <person name="Mavromatis K."/>
            <person name="Ovchinnikova G."/>
            <person name="Pati A."/>
            <person name="Chen A."/>
            <person name="Palaniappan K."/>
            <person name="Hauser L."/>
            <person name="Chang Y.J."/>
            <person name="Jefferies C.C."/>
            <person name="Saunders E."/>
            <person name="Brettin T."/>
            <person name="Detter J.C."/>
            <person name="Han C."/>
            <person name="Chain P."/>
            <person name="Bristow J."/>
            <person name="Eisen J.A."/>
            <person name="Markowitz V."/>
            <person name="Hugenholtz P."/>
            <person name="Kyrpides N.C."/>
            <person name="Klenk H.P."/>
            <person name="Lapidus A."/>
        </authorList>
    </citation>
    <scope>NUCLEOTIDE SEQUENCE [LARGE SCALE GENOMIC DNA]</scope>
    <source>
        <strain evidence="3">ATCC BAA-8 / DSM 12333 / NBRC 16432</strain>
    </source>
</reference>
<dbReference type="InterPro" id="IPR029442">
    <property type="entry name" value="GyrI-like"/>
</dbReference>
<protein>
    <submittedName>
        <fullName evidence="2">Transcriptional activator ligand binding domain protein</fullName>
    </submittedName>
</protein>
<dbReference type="InterPro" id="IPR010499">
    <property type="entry name" value="AraC_E-bd"/>
</dbReference>
<dbReference type="EMBL" id="CP001618">
    <property type="protein sequence ID" value="ACQ79383.1"/>
    <property type="molecule type" value="Genomic_DNA"/>
</dbReference>
<name>C5C0X9_BEUC1</name>
<dbReference type="KEGG" id="bcv:Bcav_1123"/>
<dbReference type="AlphaFoldDB" id="C5C0X9"/>
<dbReference type="Gene3D" id="3.20.80.10">
    <property type="entry name" value="Regulatory factor, effector binding domain"/>
    <property type="match status" value="1"/>
</dbReference>
<dbReference type="HOGENOM" id="CLU_113664_2_0_11"/>
<dbReference type="Proteomes" id="UP000007962">
    <property type="component" value="Chromosome"/>
</dbReference>
<gene>
    <name evidence="2" type="ordered locus">Bcav_1123</name>
</gene>